<keyword evidence="3" id="KW-1185">Reference proteome</keyword>
<dbReference type="InterPro" id="IPR029058">
    <property type="entry name" value="AB_hydrolase_fold"/>
</dbReference>
<reference evidence="2" key="1">
    <citation type="submission" date="2016-03" db="EMBL/GenBank/DDBJ databases">
        <title>Draft genome sequence of Rosellinia necatrix.</title>
        <authorList>
            <person name="Kanematsu S."/>
        </authorList>
    </citation>
    <scope>NUCLEOTIDE SEQUENCE [LARGE SCALE GENOMIC DNA]</scope>
    <source>
        <strain evidence="2">W97</strain>
    </source>
</reference>
<dbReference type="OMA" id="KLGWEQY"/>
<evidence type="ECO:0000259" key="1">
    <source>
        <dbReference type="Pfam" id="PF00975"/>
    </source>
</evidence>
<dbReference type="InterPro" id="IPR001031">
    <property type="entry name" value="Thioesterase"/>
</dbReference>
<dbReference type="OrthoDB" id="10253869at2759"/>
<dbReference type="Proteomes" id="UP000054516">
    <property type="component" value="Unassembled WGS sequence"/>
</dbReference>
<feature type="domain" description="Thioesterase" evidence="1">
    <location>
        <begin position="23"/>
        <end position="132"/>
    </location>
</feature>
<dbReference type="Gene3D" id="3.40.50.1820">
    <property type="entry name" value="alpha/beta hydrolase"/>
    <property type="match status" value="1"/>
</dbReference>
<evidence type="ECO:0000313" key="2">
    <source>
        <dbReference type="EMBL" id="GAP85057.1"/>
    </source>
</evidence>
<evidence type="ECO:0000313" key="3">
    <source>
        <dbReference type="Proteomes" id="UP000054516"/>
    </source>
</evidence>
<dbReference type="SUPFAM" id="SSF53474">
    <property type="entry name" value="alpha/beta-Hydrolases"/>
    <property type="match status" value="1"/>
</dbReference>
<proteinExistence type="predicted"/>
<protein>
    <submittedName>
        <fullName evidence="2">Putative polyketide synthase</fullName>
    </submittedName>
</protein>
<dbReference type="EMBL" id="DF977484">
    <property type="protein sequence ID" value="GAP85057.1"/>
    <property type="molecule type" value="Genomic_DNA"/>
</dbReference>
<dbReference type="Pfam" id="PF00975">
    <property type="entry name" value="Thioesterase"/>
    <property type="match status" value="1"/>
</dbReference>
<sequence length="267" mass="30430">MLDNPALIYEGPVTPWLDTQPAPLILLHDGGGTTFSYHCLYPIGRTVYGIQNTRLDEGGYWETGVPGMASHYIGLIEKILPNGGEILLGGWSMGGLLSLEVAWQLANPPPDSTWPKFTILGMIFIDSVYTERLHEIRNMPDATAQPIVKSPEELKAMSLREKVDLNMTHARMMIARWKLPNWEGREAEIPPTILLRAKELVDEDGKEFVDHMREFRMLGWDLYYGARWIKEVVDLNGHHFNIFKDEYLDDITMKIATAADDLDREVY</sequence>
<gene>
    <name evidence="2" type="ORF">SAMD00023353_3901060</name>
</gene>
<organism evidence="2">
    <name type="scientific">Rosellinia necatrix</name>
    <name type="common">White root-rot fungus</name>
    <dbReference type="NCBI Taxonomy" id="77044"/>
    <lineage>
        <taxon>Eukaryota</taxon>
        <taxon>Fungi</taxon>
        <taxon>Dikarya</taxon>
        <taxon>Ascomycota</taxon>
        <taxon>Pezizomycotina</taxon>
        <taxon>Sordariomycetes</taxon>
        <taxon>Xylariomycetidae</taxon>
        <taxon>Xylariales</taxon>
        <taxon>Xylariaceae</taxon>
        <taxon>Rosellinia</taxon>
    </lineage>
</organism>
<accession>A0A1S7UNR0</accession>
<dbReference type="AlphaFoldDB" id="A0A1S7UNR0"/>
<name>A0A1S7UNR0_ROSNE</name>